<protein>
    <recommendedName>
        <fullName evidence="4">UrcA family protein</fullName>
    </recommendedName>
</protein>
<dbReference type="EMBL" id="JBHTIH010000004">
    <property type="protein sequence ID" value="MFD0739669.1"/>
    <property type="molecule type" value="Genomic_DNA"/>
</dbReference>
<evidence type="ECO:0000313" key="2">
    <source>
        <dbReference type="EMBL" id="MFD0739669.1"/>
    </source>
</evidence>
<evidence type="ECO:0008006" key="4">
    <source>
        <dbReference type="Google" id="ProtNLM"/>
    </source>
</evidence>
<organism evidence="2 3">
    <name type="scientific">Lysobacter koreensis</name>
    <dbReference type="NCBI Taxonomy" id="266122"/>
    <lineage>
        <taxon>Bacteria</taxon>
        <taxon>Pseudomonadati</taxon>
        <taxon>Pseudomonadota</taxon>
        <taxon>Gammaproteobacteria</taxon>
        <taxon>Lysobacterales</taxon>
        <taxon>Lysobacteraceae</taxon>
        <taxon>Lysobacter</taxon>
    </lineage>
</organism>
<gene>
    <name evidence="2" type="ORF">ACFQZQ_10300</name>
</gene>
<proteinExistence type="predicted"/>
<evidence type="ECO:0000313" key="3">
    <source>
        <dbReference type="Proteomes" id="UP001597090"/>
    </source>
</evidence>
<reference evidence="3" key="1">
    <citation type="journal article" date="2019" name="Int. J. Syst. Evol. Microbiol.">
        <title>The Global Catalogue of Microorganisms (GCM) 10K type strain sequencing project: providing services to taxonomists for standard genome sequencing and annotation.</title>
        <authorList>
            <consortium name="The Broad Institute Genomics Platform"/>
            <consortium name="The Broad Institute Genome Sequencing Center for Infectious Disease"/>
            <person name="Wu L."/>
            <person name="Ma J."/>
        </authorList>
    </citation>
    <scope>NUCLEOTIDE SEQUENCE [LARGE SCALE GENOMIC DNA]</scope>
    <source>
        <strain evidence="3">CCUG 55491</strain>
    </source>
</reference>
<name>A0ABW2YQ65_9GAMM</name>
<feature type="chain" id="PRO_5045260873" description="UrcA family protein" evidence="1">
    <location>
        <begin position="21"/>
        <end position="102"/>
    </location>
</feature>
<feature type="signal peptide" evidence="1">
    <location>
        <begin position="1"/>
        <end position="20"/>
    </location>
</feature>
<evidence type="ECO:0000256" key="1">
    <source>
        <dbReference type="SAM" id="SignalP"/>
    </source>
</evidence>
<sequence>MNAKILILALAGALPLAAFATQSSAESTTILIDCANPTLPSQQQVARLTGHDNLGQVYNARSRLMVNSQRLCQRGVDEVHLVLAPAREARRTERPERRLAGR</sequence>
<dbReference type="Proteomes" id="UP001597090">
    <property type="component" value="Unassembled WGS sequence"/>
</dbReference>
<keyword evidence="1" id="KW-0732">Signal</keyword>
<comment type="caution">
    <text evidence="2">The sequence shown here is derived from an EMBL/GenBank/DDBJ whole genome shotgun (WGS) entry which is preliminary data.</text>
</comment>
<dbReference type="RefSeq" id="WP_386812699.1">
    <property type="nucleotide sequence ID" value="NZ_JBHTIH010000004.1"/>
</dbReference>
<accession>A0ABW2YQ65</accession>
<keyword evidence="3" id="KW-1185">Reference proteome</keyword>